<dbReference type="Proteomes" id="UP001500791">
    <property type="component" value="Unassembled WGS sequence"/>
</dbReference>
<evidence type="ECO:0000313" key="3">
    <source>
        <dbReference type="EMBL" id="GAA0390797.1"/>
    </source>
</evidence>
<accession>A0ABP3I5D8</accession>
<gene>
    <name evidence="3" type="ORF">GCM10009093_16770</name>
</gene>
<sequence length="457" mass="48303">MKTLYSERVLSICVAVAALAFPAQAMAQMPEAIASQPAHQRALAAGYKALTVCSALKTAEEAGSSRTVASVEANELVGIYAELAPIIGHLVAEVSAQGVSVAWDDQAPARVATYRPGQGCVIQPMGYVSGSNLAPVTRHSDAKDLPTGAVAGDAVALERVIQSALTQGYGAGTNTTGVVVLQNGKRVAESYAEGFGPDTPQRTWSVAKSIAGTLIGAAVQRGEVKVSDRADIANWQMAGDPRAAITIESLMRMSSGLTSDTAGNRTDALYFGGTTADEQAAGWPLLHPVGSTYRYANNDTLLAVMAIAKGFEVNPPAAFFDRLGMSRTYAETDWRGNYILSSQVWTTARDLSRLGQLYLDDGVWEGERILPQGWGAFVSTPSGPQPPTGNFGYGATFWVFNRSDGVPADTYAANGNRGQYIVIIPSRRTVIVRRGEDPAGKSFDVAAFTRDVLATLD</sequence>
<proteinExistence type="predicted"/>
<feature type="chain" id="PRO_5046770474" evidence="1">
    <location>
        <begin position="26"/>
        <end position="457"/>
    </location>
</feature>
<name>A0ABP3I5D8_9CAUL</name>
<evidence type="ECO:0000259" key="2">
    <source>
        <dbReference type="Pfam" id="PF00144"/>
    </source>
</evidence>
<dbReference type="SUPFAM" id="SSF56601">
    <property type="entry name" value="beta-lactamase/transpeptidase-like"/>
    <property type="match status" value="1"/>
</dbReference>
<dbReference type="PANTHER" id="PTHR43283">
    <property type="entry name" value="BETA-LACTAMASE-RELATED"/>
    <property type="match status" value="1"/>
</dbReference>
<comment type="caution">
    <text evidence="3">The sequence shown here is derived from an EMBL/GenBank/DDBJ whole genome shotgun (WGS) entry which is preliminary data.</text>
</comment>
<keyword evidence="1" id="KW-0732">Signal</keyword>
<dbReference type="PANTHER" id="PTHR43283:SF7">
    <property type="entry name" value="BETA-LACTAMASE-RELATED DOMAIN-CONTAINING PROTEIN"/>
    <property type="match status" value="1"/>
</dbReference>
<dbReference type="InterPro" id="IPR012338">
    <property type="entry name" value="Beta-lactam/transpept-like"/>
</dbReference>
<dbReference type="InterPro" id="IPR001466">
    <property type="entry name" value="Beta-lactam-related"/>
</dbReference>
<evidence type="ECO:0000313" key="4">
    <source>
        <dbReference type="Proteomes" id="UP001500791"/>
    </source>
</evidence>
<keyword evidence="3" id="KW-0378">Hydrolase</keyword>
<feature type="domain" description="Beta-lactamase-related" evidence="2">
    <location>
        <begin position="172"/>
        <end position="432"/>
    </location>
</feature>
<reference evidence="4" key="1">
    <citation type="journal article" date="2019" name="Int. J. Syst. Evol. Microbiol.">
        <title>The Global Catalogue of Microorganisms (GCM) 10K type strain sequencing project: providing services to taxonomists for standard genome sequencing and annotation.</title>
        <authorList>
            <consortium name="The Broad Institute Genomics Platform"/>
            <consortium name="The Broad Institute Genome Sequencing Center for Infectious Disease"/>
            <person name="Wu L."/>
            <person name="Ma J."/>
        </authorList>
    </citation>
    <scope>NUCLEOTIDE SEQUENCE [LARGE SCALE GENOMIC DNA]</scope>
    <source>
        <strain evidence="4">JCM 13476</strain>
    </source>
</reference>
<evidence type="ECO:0000256" key="1">
    <source>
        <dbReference type="SAM" id="SignalP"/>
    </source>
</evidence>
<dbReference type="EMBL" id="BAAAEJ010000007">
    <property type="protein sequence ID" value="GAA0390797.1"/>
    <property type="molecule type" value="Genomic_DNA"/>
</dbReference>
<feature type="signal peptide" evidence="1">
    <location>
        <begin position="1"/>
        <end position="25"/>
    </location>
</feature>
<protein>
    <submittedName>
        <fullName evidence="3">Serine hydrolase</fullName>
    </submittedName>
</protein>
<dbReference type="InterPro" id="IPR050789">
    <property type="entry name" value="Diverse_Enzym_Activities"/>
</dbReference>
<keyword evidence="4" id="KW-1185">Reference proteome</keyword>
<dbReference type="Gene3D" id="3.40.710.10">
    <property type="entry name" value="DD-peptidase/beta-lactamase superfamily"/>
    <property type="match status" value="1"/>
</dbReference>
<organism evidence="3 4">
    <name type="scientific">Brevundimonas terrae</name>
    <dbReference type="NCBI Taxonomy" id="363631"/>
    <lineage>
        <taxon>Bacteria</taxon>
        <taxon>Pseudomonadati</taxon>
        <taxon>Pseudomonadota</taxon>
        <taxon>Alphaproteobacteria</taxon>
        <taxon>Caulobacterales</taxon>
        <taxon>Caulobacteraceae</taxon>
        <taxon>Brevundimonas</taxon>
    </lineage>
</organism>
<dbReference type="Pfam" id="PF00144">
    <property type="entry name" value="Beta-lactamase"/>
    <property type="match status" value="1"/>
</dbReference>
<dbReference type="RefSeq" id="WP_243862815.1">
    <property type="nucleotide sequence ID" value="NZ_BAAAEJ010000007.1"/>
</dbReference>
<dbReference type="GO" id="GO:0016787">
    <property type="term" value="F:hydrolase activity"/>
    <property type="evidence" value="ECO:0007669"/>
    <property type="project" value="UniProtKB-KW"/>
</dbReference>